<dbReference type="Proteomes" id="UP000237839">
    <property type="component" value="Unassembled WGS sequence"/>
</dbReference>
<organism evidence="8 9">
    <name type="scientific">Solimicrobium silvestre</name>
    <dbReference type="NCBI Taxonomy" id="2099400"/>
    <lineage>
        <taxon>Bacteria</taxon>
        <taxon>Pseudomonadati</taxon>
        <taxon>Pseudomonadota</taxon>
        <taxon>Betaproteobacteria</taxon>
        <taxon>Burkholderiales</taxon>
        <taxon>Oxalobacteraceae</taxon>
        <taxon>Solimicrobium</taxon>
    </lineage>
</organism>
<dbReference type="EMBL" id="PUGF01000036">
    <property type="protein sequence ID" value="PRC90791.1"/>
    <property type="molecule type" value="Genomic_DNA"/>
</dbReference>
<evidence type="ECO:0000256" key="6">
    <source>
        <dbReference type="ARBA" id="ARBA00023136"/>
    </source>
</evidence>
<accession>A0A2S9GSV9</accession>
<keyword evidence="5 7" id="KW-1133">Transmembrane helix</keyword>
<feature type="transmembrane region" description="Helical" evidence="7">
    <location>
        <begin position="43"/>
        <end position="65"/>
    </location>
</feature>
<dbReference type="GO" id="GO:0006605">
    <property type="term" value="P:protein targeting"/>
    <property type="evidence" value="ECO:0007669"/>
    <property type="project" value="InterPro"/>
</dbReference>
<evidence type="ECO:0000256" key="3">
    <source>
        <dbReference type="ARBA" id="ARBA00022475"/>
    </source>
</evidence>
<dbReference type="RefSeq" id="WP_423828256.1">
    <property type="nucleotide sequence ID" value="NZ_PUGF01000036.1"/>
</dbReference>
<sequence length="81" mass="8929">MPAFDSELERKYTNLPIIAALLVTNIALGILTRAAPQLNIFGIGFPITMTVGFLMLFIIIPYLALPLQKILEFGIQLAALR</sequence>
<comment type="similarity">
    <text evidence="2">Belongs to the FliR/MopE/SpaR family.</text>
</comment>
<evidence type="ECO:0000256" key="5">
    <source>
        <dbReference type="ARBA" id="ARBA00022989"/>
    </source>
</evidence>
<dbReference type="GO" id="GO:0005886">
    <property type="term" value="C:plasma membrane"/>
    <property type="evidence" value="ECO:0007669"/>
    <property type="project" value="UniProtKB-SubCell"/>
</dbReference>
<dbReference type="PANTHER" id="PTHR30065">
    <property type="entry name" value="FLAGELLAR BIOSYNTHETIC PROTEIN FLIR"/>
    <property type="match status" value="1"/>
</dbReference>
<dbReference type="InterPro" id="IPR002010">
    <property type="entry name" value="T3SS_IM_R"/>
</dbReference>
<evidence type="ECO:0000313" key="8">
    <source>
        <dbReference type="EMBL" id="PRC90791.1"/>
    </source>
</evidence>
<feature type="transmembrane region" description="Helical" evidence="7">
    <location>
        <begin position="12"/>
        <end position="31"/>
    </location>
</feature>
<keyword evidence="4 7" id="KW-0812">Transmembrane</keyword>
<dbReference type="AlphaFoldDB" id="A0A2S9GSV9"/>
<name>A0A2S9GSV9_9BURK</name>
<keyword evidence="9" id="KW-1185">Reference proteome</keyword>
<comment type="subcellular location">
    <subcellularLocation>
        <location evidence="1">Cell membrane</location>
        <topology evidence="1">Multi-pass membrane protein</topology>
    </subcellularLocation>
</comment>
<evidence type="ECO:0000256" key="2">
    <source>
        <dbReference type="ARBA" id="ARBA00009772"/>
    </source>
</evidence>
<gene>
    <name evidence="8" type="ORF">S2091_4539</name>
</gene>
<protein>
    <submittedName>
        <fullName evidence="8">Bacterial export protein, family 1</fullName>
    </submittedName>
</protein>
<reference evidence="8 9" key="1">
    <citation type="submission" date="2018-02" db="EMBL/GenBank/DDBJ databases">
        <title>Solimicrobium silvestre gen. nov., sp. nov., isolated from alpine forest soil.</title>
        <authorList>
            <person name="Margesin R."/>
            <person name="Albuquerque L."/>
            <person name="Zhang D.-C."/>
            <person name="Froufe H.J.C."/>
            <person name="Severino R."/>
            <person name="Roxo I."/>
            <person name="Egas C."/>
            <person name="Da Costa M.S."/>
        </authorList>
    </citation>
    <scope>NUCLEOTIDE SEQUENCE [LARGE SCALE GENOMIC DNA]</scope>
    <source>
        <strain evidence="8 9">S20-91</strain>
    </source>
</reference>
<evidence type="ECO:0000256" key="1">
    <source>
        <dbReference type="ARBA" id="ARBA00004651"/>
    </source>
</evidence>
<dbReference type="PRINTS" id="PR00953">
    <property type="entry name" value="TYPE3IMRPROT"/>
</dbReference>
<comment type="caution">
    <text evidence="8">The sequence shown here is derived from an EMBL/GenBank/DDBJ whole genome shotgun (WGS) entry which is preliminary data.</text>
</comment>
<dbReference type="Pfam" id="PF01311">
    <property type="entry name" value="Bac_export_1"/>
    <property type="match status" value="1"/>
</dbReference>
<evidence type="ECO:0000256" key="7">
    <source>
        <dbReference type="SAM" id="Phobius"/>
    </source>
</evidence>
<dbReference type="PANTHER" id="PTHR30065:SF8">
    <property type="entry name" value="FLAGELLAR BIOSYNTHETIC PROTEIN FLIR"/>
    <property type="match status" value="1"/>
</dbReference>
<keyword evidence="3" id="KW-1003">Cell membrane</keyword>
<keyword evidence="6 7" id="KW-0472">Membrane</keyword>
<evidence type="ECO:0000256" key="4">
    <source>
        <dbReference type="ARBA" id="ARBA00022692"/>
    </source>
</evidence>
<proteinExistence type="inferred from homology"/>
<evidence type="ECO:0000313" key="9">
    <source>
        <dbReference type="Proteomes" id="UP000237839"/>
    </source>
</evidence>